<name>A0A8C5AFY8_GADMO</name>
<feature type="compositionally biased region" description="Basic and acidic residues" evidence="8">
    <location>
        <begin position="226"/>
        <end position="257"/>
    </location>
</feature>
<keyword evidence="3 6" id="KW-0728">SH3 domain</keyword>
<keyword evidence="4" id="KW-0963">Cytoplasm</keyword>
<feature type="compositionally biased region" description="Low complexity" evidence="8">
    <location>
        <begin position="1067"/>
        <end position="1077"/>
    </location>
</feature>
<feature type="region of interest" description="Disordered" evidence="8">
    <location>
        <begin position="905"/>
        <end position="1085"/>
    </location>
</feature>
<evidence type="ECO:0000256" key="5">
    <source>
        <dbReference type="ARBA" id="ARBA00022737"/>
    </source>
</evidence>
<evidence type="ECO:0000313" key="11">
    <source>
        <dbReference type="Proteomes" id="UP000694546"/>
    </source>
</evidence>
<dbReference type="CDD" id="cd00063">
    <property type="entry name" value="FN3"/>
    <property type="match status" value="1"/>
</dbReference>
<reference evidence="10" key="2">
    <citation type="submission" date="2025-09" db="UniProtKB">
        <authorList>
            <consortium name="Ensembl"/>
        </authorList>
    </citation>
    <scope>IDENTIFICATION</scope>
</reference>
<evidence type="ECO:0000256" key="7">
    <source>
        <dbReference type="SAM" id="Coils"/>
    </source>
</evidence>
<feature type="compositionally biased region" description="Low complexity" evidence="8">
    <location>
        <begin position="915"/>
        <end position="964"/>
    </location>
</feature>
<comment type="similarity">
    <text evidence="2">Belongs to the RIMBP family.</text>
</comment>
<evidence type="ECO:0000313" key="10">
    <source>
        <dbReference type="Ensembl" id="ENSGMOP00000029243.1"/>
    </source>
</evidence>
<feature type="compositionally biased region" description="Pro residues" evidence="8">
    <location>
        <begin position="965"/>
        <end position="980"/>
    </location>
</feature>
<dbReference type="SMART" id="SM00060">
    <property type="entry name" value="FN3"/>
    <property type="match status" value="3"/>
</dbReference>
<evidence type="ECO:0000256" key="8">
    <source>
        <dbReference type="SAM" id="MobiDB-lite"/>
    </source>
</evidence>
<dbReference type="InterPro" id="IPR040325">
    <property type="entry name" value="RIMBP1/2/3"/>
</dbReference>
<feature type="compositionally biased region" description="Pro residues" evidence="8">
    <location>
        <begin position="1332"/>
        <end position="1342"/>
    </location>
</feature>
<reference evidence="10" key="1">
    <citation type="submission" date="2025-08" db="UniProtKB">
        <authorList>
            <consortium name="Ensembl"/>
        </authorList>
    </citation>
    <scope>IDENTIFICATION</scope>
</reference>
<dbReference type="Pfam" id="PF07653">
    <property type="entry name" value="SH3_2"/>
    <property type="match status" value="3"/>
</dbReference>
<protein>
    <recommendedName>
        <fullName evidence="9">SH3 domain-containing protein</fullName>
    </recommendedName>
</protein>
<dbReference type="Ensembl" id="ENSGMOT00000063162.1">
    <property type="protein sequence ID" value="ENSGMOP00000029243.1"/>
    <property type="gene ID" value="ENSGMOG00000033590.1"/>
</dbReference>
<feature type="region of interest" description="Disordered" evidence="8">
    <location>
        <begin position="1319"/>
        <end position="1352"/>
    </location>
</feature>
<keyword evidence="11" id="KW-1185">Reference proteome</keyword>
<dbReference type="InterPro" id="IPR003961">
    <property type="entry name" value="FN3_dom"/>
</dbReference>
<dbReference type="Pfam" id="PF25566">
    <property type="entry name" value="RIMB1_N"/>
    <property type="match status" value="1"/>
</dbReference>
<dbReference type="InterPro" id="IPR013783">
    <property type="entry name" value="Ig-like_fold"/>
</dbReference>
<dbReference type="InterPro" id="IPR057950">
    <property type="entry name" value="RIMB1/RIM3A-C-like_N"/>
</dbReference>
<comment type="subcellular location">
    <subcellularLocation>
        <location evidence="1">Cytoplasm</location>
    </subcellularLocation>
</comment>
<dbReference type="CDD" id="cd12013">
    <property type="entry name" value="SH3_RIM-BP_3"/>
    <property type="match status" value="1"/>
</dbReference>
<dbReference type="PANTHER" id="PTHR14234">
    <property type="entry name" value="RIM BINDING PROTEIN-RELATED"/>
    <property type="match status" value="1"/>
</dbReference>
<dbReference type="Gene3D" id="2.60.40.10">
    <property type="entry name" value="Immunoglobulins"/>
    <property type="match status" value="2"/>
</dbReference>
<feature type="domain" description="SH3" evidence="9">
    <location>
        <begin position="478"/>
        <end position="545"/>
    </location>
</feature>
<evidence type="ECO:0000256" key="4">
    <source>
        <dbReference type="ARBA" id="ARBA00022490"/>
    </source>
</evidence>
<feature type="coiled-coil region" evidence="7">
    <location>
        <begin position="9"/>
        <end position="82"/>
    </location>
</feature>
<feature type="compositionally biased region" description="Pro residues" evidence="8">
    <location>
        <begin position="186"/>
        <end position="207"/>
    </location>
</feature>
<feature type="region of interest" description="Disordered" evidence="8">
    <location>
        <begin position="173"/>
        <end position="264"/>
    </location>
</feature>
<proteinExistence type="inferred from homology"/>
<feature type="compositionally biased region" description="Pro residues" evidence="8">
    <location>
        <begin position="410"/>
        <end position="429"/>
    </location>
</feature>
<evidence type="ECO:0000256" key="1">
    <source>
        <dbReference type="ARBA" id="ARBA00004496"/>
    </source>
</evidence>
<dbReference type="SMART" id="SM00326">
    <property type="entry name" value="SH3"/>
    <property type="match status" value="3"/>
</dbReference>
<feature type="domain" description="SH3" evidence="9">
    <location>
        <begin position="1261"/>
        <end position="1328"/>
    </location>
</feature>
<dbReference type="Gene3D" id="2.30.30.40">
    <property type="entry name" value="SH3 Domains"/>
    <property type="match status" value="3"/>
</dbReference>
<dbReference type="CDD" id="cd12012">
    <property type="entry name" value="SH3_RIM-BP_2"/>
    <property type="match status" value="1"/>
</dbReference>
<dbReference type="AlphaFoldDB" id="A0A8C5AFY8"/>
<dbReference type="Pfam" id="PF25523">
    <property type="entry name" value="Ig_RIMBP2"/>
    <property type="match status" value="1"/>
</dbReference>
<feature type="compositionally biased region" description="Basic and acidic residues" evidence="8">
    <location>
        <begin position="1343"/>
        <end position="1352"/>
    </location>
</feature>
<feature type="compositionally biased region" description="Low complexity" evidence="8">
    <location>
        <begin position="996"/>
        <end position="1048"/>
    </location>
</feature>
<dbReference type="InterPro" id="IPR036028">
    <property type="entry name" value="SH3-like_dom_sf"/>
</dbReference>
<dbReference type="InterPro" id="IPR035753">
    <property type="entry name" value="RIM-BP_SH3_2"/>
</dbReference>
<dbReference type="Proteomes" id="UP000694546">
    <property type="component" value="Chromosome 7"/>
</dbReference>
<feature type="compositionally biased region" description="Polar residues" evidence="8">
    <location>
        <begin position="550"/>
        <end position="566"/>
    </location>
</feature>
<evidence type="ECO:0000256" key="2">
    <source>
        <dbReference type="ARBA" id="ARBA00010749"/>
    </source>
</evidence>
<feature type="region of interest" description="Disordered" evidence="8">
    <location>
        <begin position="547"/>
        <end position="603"/>
    </location>
</feature>
<dbReference type="OMA" id="NSFHIAP"/>
<feature type="region of interest" description="Disordered" evidence="8">
    <location>
        <begin position="388"/>
        <end position="437"/>
    </location>
</feature>
<feature type="domain" description="SH3" evidence="9">
    <location>
        <begin position="1127"/>
        <end position="1195"/>
    </location>
</feature>
<dbReference type="InterPro" id="IPR057884">
    <property type="entry name" value="FN3_RIM-BP1/2/3"/>
</dbReference>
<feature type="compositionally biased region" description="Low complexity" evidence="8">
    <location>
        <begin position="398"/>
        <end position="409"/>
    </location>
</feature>
<evidence type="ECO:0000256" key="6">
    <source>
        <dbReference type="PROSITE-ProRule" id="PRU00192"/>
    </source>
</evidence>
<dbReference type="CDD" id="cd12014">
    <property type="entry name" value="SH3_RIM-BP_1"/>
    <property type="match status" value="1"/>
</dbReference>
<keyword evidence="5" id="KW-0677">Repeat</keyword>
<evidence type="ECO:0000259" key="9">
    <source>
        <dbReference type="PROSITE" id="PS50002"/>
    </source>
</evidence>
<organism evidence="10 11">
    <name type="scientific">Gadus morhua</name>
    <name type="common">Atlantic cod</name>
    <dbReference type="NCBI Taxonomy" id="8049"/>
    <lineage>
        <taxon>Eukaryota</taxon>
        <taxon>Metazoa</taxon>
        <taxon>Chordata</taxon>
        <taxon>Craniata</taxon>
        <taxon>Vertebrata</taxon>
        <taxon>Euteleostomi</taxon>
        <taxon>Actinopterygii</taxon>
        <taxon>Neopterygii</taxon>
        <taxon>Teleostei</taxon>
        <taxon>Neoteleostei</taxon>
        <taxon>Acanthomorphata</taxon>
        <taxon>Zeiogadaria</taxon>
        <taxon>Gadariae</taxon>
        <taxon>Gadiformes</taxon>
        <taxon>Gadoidei</taxon>
        <taxon>Gadidae</taxon>
        <taxon>Gadus</taxon>
    </lineage>
</organism>
<dbReference type="InterPro" id="IPR035755">
    <property type="entry name" value="RIM-BP_SH3_3"/>
</dbReference>
<accession>A0A8C5AFY8</accession>
<dbReference type="PROSITE" id="PS50002">
    <property type="entry name" value="SH3"/>
    <property type="match status" value="3"/>
</dbReference>
<feature type="compositionally biased region" description="Low complexity" evidence="8">
    <location>
        <begin position="568"/>
        <end position="577"/>
    </location>
</feature>
<evidence type="ECO:0000256" key="3">
    <source>
        <dbReference type="ARBA" id="ARBA00022443"/>
    </source>
</evidence>
<dbReference type="InterPro" id="IPR036116">
    <property type="entry name" value="FN3_sf"/>
</dbReference>
<dbReference type="InterPro" id="IPR001452">
    <property type="entry name" value="SH3_domain"/>
</dbReference>
<dbReference type="PANTHER" id="PTHR14234:SF20">
    <property type="entry name" value="PERIPHERAL-TYPE BENZODIAZEPINE RECEPTOR-ASSOCIATED PROTEIN 1"/>
    <property type="match status" value="1"/>
</dbReference>
<dbReference type="GeneTree" id="ENSGT00950000183203"/>
<dbReference type="SUPFAM" id="SSF49265">
    <property type="entry name" value="Fibronectin type III"/>
    <property type="match status" value="2"/>
</dbReference>
<sequence>MFPQNGTDYGFLVRQNSELLRALEELEKTCTALKDENGLLRKSSAPETEEKVRRLRRKNTELAVLAKRLEERARKLQEANLRVNSPSLLRPGTGEHYKRAFARQRARDLAHHADTLLSKDKEFASLQNECRALEAQLGGTKGSHPVSSGGSEFERLLRESQKEVLRLQRQLAVTSCSRGGRDPSTAGPPRPPDPDGPPGPRGPPDPAGPNGLEGHARPNGVGGLHGDLDDPGRAGETPSRKQDEQTRAENEDLREDLSEVTAQRNSVLEENQRLRAKLENLEQVLKHMREVAERRQQLELEHEQALAILKFKQDEIKRLQRAQLFAKREHEGVVHMLEVSHSANTGVRDLEEKCRSQSEQFGMLSHELDQFRVQTSKVDLASTSLLSTGWSAPPPPSTASCPPSASASQAPPPAGPPSRPTSAPAPTPTSAPTSPWSHSGPGWLSVFPWCPQVDTASEVEELDVDIAPAPYSASRGAAKLQVFIGRYSYNPYDGPNDNPEVELPLTAGEYIYVYGDMDDDGFYEGELMDGRRGLVPSNFVERVSDDDVMGSQQPETTDPGSHNSLLDASLHSASPQHHLPPHQHHLAAAGPRGSERTEAAAAAPPVPVGLDVVPYPRRLTLIKQLAKSIIIGWDPPLVAAGWGDVWSYNVYVDQELRLNVPFGAQTKAVLERLDVHLKAYRVSVQSLTERGPSDRLACSLLVGRDVCVAPTQLRVDRVTATAAHLSWLPSNSNYVHIVSLNEEECELVKAGCYSLCLSNLAPSLQYSVKVEARPHRTPWELPLERREHRSATTAFSTLMAGPPDAPLDVQLEQGPSPGIALISWLPVTIDAAGTSNGVRVTGYTIYADKKKVLEVSSPTAGSALLGPSQIHSLQLAQELTVRTTSAHGESSDSLAAPVPAKLAAIMAGPPPPAAPAAATSRTPPTATRSPPSASSPSPARPATTRTSSSSPRKRAGAAPSTASPAPGPPSPTPATEPGPAPSTSIIAPGPTPATPTTPSSTTTTLRPESLRPPATGGAPGPSSSGRATPTRRAPPVTPTTTANPASTRGPAATGCLAPRRPPPRRPLAPGSSPAPRSGGWGTGSGGRPCAGAQCAWVLWATGGCADQWVFVCSSTGATEPQPSVGEGDVRIFVALFPYDPTSMSPNTDASEDELPFREGQIIKVYGEKDADGFYRGESAGRHGYVPCNMVSELQVEDEETRQQLLQQGFLTTQASMEKIGRQPDPPLPQPKGHLATPSQEVLPTAVTQTSSQASSSAAKRRDAISMVAIFDYDPRESSPNTDIEAELTFSAGDTIHVFGDMDDDGFFYGDLNGHKGLVPSNFLQALPDEDPPAPPPLAQPAPEPKRDPQVGS</sequence>
<dbReference type="SUPFAM" id="SSF50044">
    <property type="entry name" value="SH3-domain"/>
    <property type="match status" value="3"/>
</dbReference>
<keyword evidence="7" id="KW-0175">Coiled coil</keyword>